<gene>
    <name evidence="7" type="ORF">SAMN04487962_104127</name>
</gene>
<dbReference type="InterPro" id="IPR032466">
    <property type="entry name" value="Metal_Hydrolase"/>
</dbReference>
<name>A0A1I0BQT0_9GAMM</name>
<comment type="similarity">
    <text evidence="1">Belongs to the metallo-dependent hydrolases superfamily. ATZ/TRZ family.</text>
</comment>
<dbReference type="CDD" id="cd01298">
    <property type="entry name" value="ATZ_TRZ_like"/>
    <property type="match status" value="1"/>
</dbReference>
<evidence type="ECO:0000256" key="1">
    <source>
        <dbReference type="ARBA" id="ARBA00006745"/>
    </source>
</evidence>
<dbReference type="STRING" id="430453.SAMN04487962_104127"/>
<evidence type="ECO:0000259" key="6">
    <source>
        <dbReference type="Pfam" id="PF22039"/>
    </source>
</evidence>
<dbReference type="RefSeq" id="WP_091849573.1">
    <property type="nucleotide sequence ID" value="NZ_FOHZ01000004.1"/>
</dbReference>
<dbReference type="OrthoDB" id="9776455at2"/>
<dbReference type="Pfam" id="PF22039">
    <property type="entry name" value="HUTI_composite_bact"/>
    <property type="match status" value="1"/>
</dbReference>
<dbReference type="EMBL" id="FOHZ01000004">
    <property type="protein sequence ID" value="SET09300.1"/>
    <property type="molecule type" value="Genomic_DNA"/>
</dbReference>
<dbReference type="GO" id="GO:0016810">
    <property type="term" value="F:hydrolase activity, acting on carbon-nitrogen (but not peptide) bonds"/>
    <property type="evidence" value="ECO:0007669"/>
    <property type="project" value="InterPro"/>
</dbReference>
<dbReference type="Gene3D" id="2.30.40.10">
    <property type="entry name" value="Urease, subunit C, domain 1"/>
    <property type="match status" value="1"/>
</dbReference>
<keyword evidence="3" id="KW-0378">Hydrolase</keyword>
<dbReference type="Pfam" id="PF01979">
    <property type="entry name" value="Amidohydro_1"/>
    <property type="match status" value="1"/>
</dbReference>
<proteinExistence type="inferred from homology"/>
<dbReference type="SUPFAM" id="SSF51338">
    <property type="entry name" value="Composite domain of metallo-dependent hydrolases"/>
    <property type="match status" value="1"/>
</dbReference>
<protein>
    <submittedName>
        <fullName evidence="7">5-methylthioadenosine/S-adenosylhomocysteine deaminase</fullName>
    </submittedName>
</protein>
<evidence type="ECO:0000313" key="7">
    <source>
        <dbReference type="EMBL" id="SET09300.1"/>
    </source>
</evidence>
<dbReference type="AlphaFoldDB" id="A0A1I0BQT0"/>
<feature type="domain" description="Aminodeoxyfutalosine deaminase/Imidazolonepropionase-like composite" evidence="6">
    <location>
        <begin position="31"/>
        <end position="56"/>
    </location>
</feature>
<dbReference type="GO" id="GO:0046872">
    <property type="term" value="F:metal ion binding"/>
    <property type="evidence" value="ECO:0007669"/>
    <property type="project" value="UniProtKB-KW"/>
</dbReference>
<dbReference type="InterPro" id="IPR011059">
    <property type="entry name" value="Metal-dep_hydrolase_composite"/>
</dbReference>
<sequence>MTATPAGDRRTLLSADAVLPMTAGNPVITDGAVLIRGDTIEAVGPLSQLAQQARDAERRDYGRSVLMPGLVNTHSHSGLLRGTAEELPVWEWLQKYIDPMHRVLRPDEAETASWLCYAESLLAGTTTSVDMWRYMEGSARAAEQLGNRVVMVPYVGEAEGHDYFDTLDDNARLLEQWHGGAGGRVQVWVGLEHQSYATPAACRRAVELSNYFQTGLHTHSNESQVEIPETQRLYGLRPVRALEKLGLLSPERVLLAHCVWLDDDEIRTLADYNVGVAHNPCSNMKLASGSAPVEAMIRAGIAVGIGTDGEKENNNLDMFEEMKFASLLAKLRNMDASAWRSWDVLRAATIEGARALGMDHQIGSLEPGKQADIIAVKADTPRMTPFMTSGPLQNLHYNLVHSTLGGDVAMTMVAGRVVAENQVLLSGDLPAFINAANAAAVRLLARRDHWLATQAQGESSPV</sequence>
<evidence type="ECO:0000256" key="2">
    <source>
        <dbReference type="ARBA" id="ARBA00022723"/>
    </source>
</evidence>
<reference evidence="8" key="1">
    <citation type="submission" date="2016-10" db="EMBL/GenBank/DDBJ databases">
        <authorList>
            <person name="Varghese N."/>
            <person name="Submissions S."/>
        </authorList>
    </citation>
    <scope>NUCLEOTIDE SEQUENCE [LARGE SCALE GENOMIC DNA]</scope>
    <source>
        <strain evidence="8">CGMCC 1.6489</strain>
    </source>
</reference>
<feature type="domain" description="Amidohydrolase-related" evidence="5">
    <location>
        <begin position="65"/>
        <end position="418"/>
    </location>
</feature>
<dbReference type="SUPFAM" id="SSF51556">
    <property type="entry name" value="Metallo-dependent hydrolases"/>
    <property type="match status" value="1"/>
</dbReference>
<dbReference type="Gene3D" id="3.20.20.140">
    <property type="entry name" value="Metal-dependent hydrolases"/>
    <property type="match status" value="1"/>
</dbReference>
<dbReference type="Proteomes" id="UP000198762">
    <property type="component" value="Unassembled WGS sequence"/>
</dbReference>
<accession>A0A1I0BQT0</accession>
<dbReference type="InterPro" id="IPR054418">
    <property type="entry name" value="MQNX/HUTI_composite_N"/>
</dbReference>
<keyword evidence="8" id="KW-1185">Reference proteome</keyword>
<evidence type="ECO:0000313" key="8">
    <source>
        <dbReference type="Proteomes" id="UP000198762"/>
    </source>
</evidence>
<keyword evidence="2" id="KW-0479">Metal-binding</keyword>
<dbReference type="InterPro" id="IPR006680">
    <property type="entry name" value="Amidohydro-rel"/>
</dbReference>
<dbReference type="InterPro" id="IPR050287">
    <property type="entry name" value="MTA/SAH_deaminase"/>
</dbReference>
<dbReference type="PANTHER" id="PTHR43794:SF11">
    <property type="entry name" value="AMIDOHYDROLASE-RELATED DOMAIN-CONTAINING PROTEIN"/>
    <property type="match status" value="1"/>
</dbReference>
<evidence type="ECO:0000259" key="5">
    <source>
        <dbReference type="Pfam" id="PF01979"/>
    </source>
</evidence>
<evidence type="ECO:0000256" key="3">
    <source>
        <dbReference type="ARBA" id="ARBA00022801"/>
    </source>
</evidence>
<dbReference type="PANTHER" id="PTHR43794">
    <property type="entry name" value="AMINOHYDROLASE SSNA-RELATED"/>
    <property type="match status" value="1"/>
</dbReference>
<keyword evidence="4" id="KW-0862">Zinc</keyword>
<evidence type="ECO:0000256" key="4">
    <source>
        <dbReference type="ARBA" id="ARBA00022833"/>
    </source>
</evidence>
<organism evidence="7 8">
    <name type="scientific">Marinobacter segnicrescens</name>
    <dbReference type="NCBI Taxonomy" id="430453"/>
    <lineage>
        <taxon>Bacteria</taxon>
        <taxon>Pseudomonadati</taxon>
        <taxon>Pseudomonadota</taxon>
        <taxon>Gammaproteobacteria</taxon>
        <taxon>Pseudomonadales</taxon>
        <taxon>Marinobacteraceae</taxon>
        <taxon>Marinobacter</taxon>
    </lineage>
</organism>